<feature type="compositionally biased region" description="Basic and acidic residues" evidence="1">
    <location>
        <begin position="138"/>
        <end position="148"/>
    </location>
</feature>
<dbReference type="GO" id="GO:0003677">
    <property type="term" value="F:DNA binding"/>
    <property type="evidence" value="ECO:0007669"/>
    <property type="project" value="InterPro"/>
</dbReference>
<evidence type="ECO:0000313" key="3">
    <source>
        <dbReference type="Proteomes" id="UP001165079"/>
    </source>
</evidence>
<keyword evidence="3" id="KW-1185">Reference proteome</keyword>
<gene>
    <name evidence="2" type="ORF">Afil01_13140</name>
</gene>
<reference evidence="2" key="1">
    <citation type="submission" date="2023-03" db="EMBL/GenBank/DDBJ databases">
        <title>Actinorhabdospora filicis NBRC 111898.</title>
        <authorList>
            <person name="Ichikawa N."/>
            <person name="Sato H."/>
            <person name="Tonouchi N."/>
        </authorList>
    </citation>
    <scope>NUCLEOTIDE SEQUENCE</scope>
    <source>
        <strain evidence="2">NBRC 111898</strain>
    </source>
</reference>
<feature type="compositionally biased region" description="Basic and acidic residues" evidence="1">
    <location>
        <begin position="1"/>
        <end position="16"/>
    </location>
</feature>
<name>A0A9W6W215_9ACTN</name>
<dbReference type="Pfam" id="PF02575">
    <property type="entry name" value="YbaB_DNA_bd"/>
    <property type="match status" value="1"/>
</dbReference>
<dbReference type="Gene3D" id="3.30.1310.10">
    <property type="entry name" value="Nucleoid-associated protein YbaB-like domain"/>
    <property type="match status" value="1"/>
</dbReference>
<comment type="caution">
    <text evidence="2">The sequence shown here is derived from an EMBL/GenBank/DDBJ whole genome shotgun (WGS) entry which is preliminary data.</text>
</comment>
<organism evidence="2 3">
    <name type="scientific">Actinorhabdospora filicis</name>
    <dbReference type="NCBI Taxonomy" id="1785913"/>
    <lineage>
        <taxon>Bacteria</taxon>
        <taxon>Bacillati</taxon>
        <taxon>Actinomycetota</taxon>
        <taxon>Actinomycetes</taxon>
        <taxon>Micromonosporales</taxon>
        <taxon>Micromonosporaceae</taxon>
        <taxon>Actinorhabdospora</taxon>
    </lineage>
</organism>
<feature type="region of interest" description="Disordered" evidence="1">
    <location>
        <begin position="128"/>
        <end position="148"/>
    </location>
</feature>
<dbReference type="InterPro" id="IPR004401">
    <property type="entry name" value="YbaB/EbfC"/>
</dbReference>
<dbReference type="SUPFAM" id="SSF82607">
    <property type="entry name" value="YbaB-like"/>
    <property type="match status" value="1"/>
</dbReference>
<dbReference type="Proteomes" id="UP001165079">
    <property type="component" value="Unassembled WGS sequence"/>
</dbReference>
<sequence length="148" mass="16218">MSQDPHAENDYREPAGESHLPPRITAMLKNFEERAAKLGQMRGKIQDLHGSAHNRDGSITVTVAPNGALLDVKFSPKIAAYSHQALAMELMDVVRKATAQAAETMEEEMGEALGEDYAGFKAAMSGAELPPPISPESLMRDIEERWSR</sequence>
<dbReference type="InterPro" id="IPR036894">
    <property type="entry name" value="YbaB-like_sf"/>
</dbReference>
<protein>
    <recommendedName>
        <fullName evidence="4">YbaB/EbfC DNA-binding family protein</fullName>
    </recommendedName>
</protein>
<proteinExistence type="predicted"/>
<accession>A0A9W6W215</accession>
<evidence type="ECO:0008006" key="4">
    <source>
        <dbReference type="Google" id="ProtNLM"/>
    </source>
</evidence>
<dbReference type="AlphaFoldDB" id="A0A9W6W215"/>
<evidence type="ECO:0000256" key="1">
    <source>
        <dbReference type="SAM" id="MobiDB-lite"/>
    </source>
</evidence>
<dbReference type="EMBL" id="BSTX01000001">
    <property type="protein sequence ID" value="GLZ76507.1"/>
    <property type="molecule type" value="Genomic_DNA"/>
</dbReference>
<feature type="region of interest" description="Disordered" evidence="1">
    <location>
        <begin position="1"/>
        <end position="21"/>
    </location>
</feature>
<evidence type="ECO:0000313" key="2">
    <source>
        <dbReference type="EMBL" id="GLZ76507.1"/>
    </source>
</evidence>